<dbReference type="OrthoDB" id="7542359at2759"/>
<dbReference type="AlphaFoldDB" id="A0A026WI23"/>
<dbReference type="EMBL" id="KK107199">
    <property type="protein sequence ID" value="EZA55608.1"/>
    <property type="molecule type" value="Genomic_DNA"/>
</dbReference>
<protein>
    <submittedName>
        <fullName evidence="1">Uncharacterized protein</fullName>
    </submittedName>
</protein>
<accession>A0A026WI23</accession>
<dbReference type="OMA" id="YVCELDC"/>
<proteinExistence type="predicted"/>
<evidence type="ECO:0000313" key="1">
    <source>
        <dbReference type="EMBL" id="EZA55608.1"/>
    </source>
</evidence>
<evidence type="ECO:0000313" key="2">
    <source>
        <dbReference type="Proteomes" id="UP000053097"/>
    </source>
</evidence>
<sequence length="74" mass="8130">MSYCYLIQGKCLTLRNDLPYEMQYVCELDCKPVCATPCGPCEVPCDPCATPCPPVAKCPVCPGATRPCERRQAQ</sequence>
<reference evidence="1 2" key="1">
    <citation type="journal article" date="2014" name="Curr. Biol.">
        <title>The genome of the clonal raider ant Cerapachys biroi.</title>
        <authorList>
            <person name="Oxley P.R."/>
            <person name="Ji L."/>
            <person name="Fetter-Pruneda I."/>
            <person name="McKenzie S.K."/>
            <person name="Li C."/>
            <person name="Hu H."/>
            <person name="Zhang G."/>
            <person name="Kronauer D.J."/>
        </authorList>
    </citation>
    <scope>NUCLEOTIDE SEQUENCE [LARGE SCALE GENOMIC DNA]</scope>
</reference>
<dbReference type="Proteomes" id="UP000053097">
    <property type="component" value="Unassembled WGS sequence"/>
</dbReference>
<name>A0A026WI23_OOCBI</name>
<organism evidence="1 2">
    <name type="scientific">Ooceraea biroi</name>
    <name type="common">Clonal raider ant</name>
    <name type="synonym">Cerapachys biroi</name>
    <dbReference type="NCBI Taxonomy" id="2015173"/>
    <lineage>
        <taxon>Eukaryota</taxon>
        <taxon>Metazoa</taxon>
        <taxon>Ecdysozoa</taxon>
        <taxon>Arthropoda</taxon>
        <taxon>Hexapoda</taxon>
        <taxon>Insecta</taxon>
        <taxon>Pterygota</taxon>
        <taxon>Neoptera</taxon>
        <taxon>Endopterygota</taxon>
        <taxon>Hymenoptera</taxon>
        <taxon>Apocrita</taxon>
        <taxon>Aculeata</taxon>
        <taxon>Formicoidea</taxon>
        <taxon>Formicidae</taxon>
        <taxon>Dorylinae</taxon>
        <taxon>Ooceraea</taxon>
    </lineage>
</organism>
<keyword evidence="2" id="KW-1185">Reference proteome</keyword>
<gene>
    <name evidence="1" type="ORF">X777_03863</name>
</gene>